<keyword evidence="4" id="KW-1185">Reference proteome</keyword>
<accession>A0A9W7FNB2</accession>
<proteinExistence type="predicted"/>
<feature type="compositionally biased region" description="Pro residues" evidence="1">
    <location>
        <begin position="143"/>
        <end position="156"/>
    </location>
</feature>
<evidence type="ECO:0000256" key="1">
    <source>
        <dbReference type="SAM" id="MobiDB-lite"/>
    </source>
</evidence>
<dbReference type="Gene3D" id="2.20.70.10">
    <property type="match status" value="1"/>
</dbReference>
<organism evidence="3 4">
    <name type="scientific">Triparma verrucosa</name>
    <dbReference type="NCBI Taxonomy" id="1606542"/>
    <lineage>
        <taxon>Eukaryota</taxon>
        <taxon>Sar</taxon>
        <taxon>Stramenopiles</taxon>
        <taxon>Ochrophyta</taxon>
        <taxon>Bolidophyceae</taxon>
        <taxon>Parmales</taxon>
        <taxon>Triparmaceae</taxon>
        <taxon>Triparma</taxon>
    </lineage>
</organism>
<feature type="region of interest" description="Disordered" evidence="1">
    <location>
        <begin position="93"/>
        <end position="191"/>
    </location>
</feature>
<evidence type="ECO:0000259" key="2">
    <source>
        <dbReference type="PROSITE" id="PS50020"/>
    </source>
</evidence>
<comment type="caution">
    <text evidence="3">The sequence shown here is derived from an EMBL/GenBank/DDBJ whole genome shotgun (WGS) entry which is preliminary data.</text>
</comment>
<protein>
    <recommendedName>
        <fullName evidence="2">WW domain-containing protein</fullName>
    </recommendedName>
</protein>
<gene>
    <name evidence="3" type="ORF">TrVE_jg10019</name>
</gene>
<dbReference type="Proteomes" id="UP001165160">
    <property type="component" value="Unassembled WGS sequence"/>
</dbReference>
<feature type="domain" description="WW" evidence="2">
    <location>
        <begin position="157"/>
        <end position="190"/>
    </location>
</feature>
<dbReference type="PROSITE" id="PS50020">
    <property type="entry name" value="WW_DOMAIN_2"/>
    <property type="match status" value="1"/>
</dbReference>
<evidence type="ECO:0000313" key="3">
    <source>
        <dbReference type="EMBL" id="GMI15312.1"/>
    </source>
</evidence>
<dbReference type="InterPro" id="IPR001202">
    <property type="entry name" value="WW_dom"/>
</dbReference>
<evidence type="ECO:0000313" key="4">
    <source>
        <dbReference type="Proteomes" id="UP001165160"/>
    </source>
</evidence>
<feature type="compositionally biased region" description="Basic and acidic residues" evidence="1">
    <location>
        <begin position="179"/>
        <end position="191"/>
    </location>
</feature>
<dbReference type="EMBL" id="BRXX01000517">
    <property type="protein sequence ID" value="GMI15312.1"/>
    <property type="molecule type" value="Genomic_DNA"/>
</dbReference>
<name>A0A9W7FNB2_9STRA</name>
<feature type="compositionally biased region" description="Polar residues" evidence="1">
    <location>
        <begin position="104"/>
        <end position="118"/>
    </location>
</feature>
<reference evidence="4" key="1">
    <citation type="journal article" date="2023" name="Commun. Biol.">
        <title>Genome analysis of Parmales, the sister group of diatoms, reveals the evolutionary specialization of diatoms from phago-mixotrophs to photoautotrophs.</title>
        <authorList>
            <person name="Ban H."/>
            <person name="Sato S."/>
            <person name="Yoshikawa S."/>
            <person name="Yamada K."/>
            <person name="Nakamura Y."/>
            <person name="Ichinomiya M."/>
            <person name="Sato N."/>
            <person name="Blanc-Mathieu R."/>
            <person name="Endo H."/>
            <person name="Kuwata A."/>
            <person name="Ogata H."/>
        </authorList>
    </citation>
    <scope>NUCLEOTIDE SEQUENCE [LARGE SCALE GENOMIC DNA]</scope>
    <source>
        <strain evidence="4">NIES 3699</strain>
    </source>
</reference>
<dbReference type="AlphaFoldDB" id="A0A9W7FNB2"/>
<sequence length="191" mass="21325">MPFVKSRIVAAMRIFLMEREERHTQNVTFQITEAFDEEGFKEKSGRFERILGLVNEDFEKLVGEAHGPFTVLEIAQLQKLDFVSGLLEGGTDGSIDVAERGGKRNTNPLQQVEMTTVESDSKQEQKTRTKKKSAGKASVPTTITPPPPPPPPPPRTSPGSDPWMMTSDSNGNLMYVNKETNEISYEKPKIM</sequence>